<feature type="region of interest" description="Disordered" evidence="1">
    <location>
        <begin position="15"/>
        <end position="50"/>
    </location>
</feature>
<dbReference type="AlphaFoldDB" id="A0AAW0B5K7"/>
<evidence type="ECO:0000256" key="1">
    <source>
        <dbReference type="SAM" id="MobiDB-lite"/>
    </source>
</evidence>
<evidence type="ECO:0000313" key="2">
    <source>
        <dbReference type="EMBL" id="KAK7020617.1"/>
    </source>
</evidence>
<gene>
    <name evidence="2" type="ORF">VNI00_017701</name>
</gene>
<reference evidence="2 3" key="1">
    <citation type="submission" date="2024-01" db="EMBL/GenBank/DDBJ databases">
        <title>A draft genome for a cacao thread blight-causing isolate of Paramarasmius palmivorus.</title>
        <authorList>
            <person name="Baruah I.K."/>
            <person name="Bukari Y."/>
            <person name="Amoako-Attah I."/>
            <person name="Meinhardt L.W."/>
            <person name="Bailey B.A."/>
            <person name="Cohen S.P."/>
        </authorList>
    </citation>
    <scope>NUCLEOTIDE SEQUENCE [LARGE SCALE GENOMIC DNA]</scope>
    <source>
        <strain evidence="2 3">GH-12</strain>
    </source>
</reference>
<comment type="caution">
    <text evidence="2">The sequence shown here is derived from an EMBL/GenBank/DDBJ whole genome shotgun (WGS) entry which is preliminary data.</text>
</comment>
<organism evidence="2 3">
    <name type="scientific">Paramarasmius palmivorus</name>
    <dbReference type="NCBI Taxonomy" id="297713"/>
    <lineage>
        <taxon>Eukaryota</taxon>
        <taxon>Fungi</taxon>
        <taxon>Dikarya</taxon>
        <taxon>Basidiomycota</taxon>
        <taxon>Agaricomycotina</taxon>
        <taxon>Agaricomycetes</taxon>
        <taxon>Agaricomycetidae</taxon>
        <taxon>Agaricales</taxon>
        <taxon>Marasmiineae</taxon>
        <taxon>Marasmiaceae</taxon>
        <taxon>Paramarasmius</taxon>
    </lineage>
</organism>
<keyword evidence="3" id="KW-1185">Reference proteome</keyword>
<evidence type="ECO:0000313" key="3">
    <source>
        <dbReference type="Proteomes" id="UP001383192"/>
    </source>
</evidence>
<sequence length="93" mass="10418">MTVFQQFRSGTLTTVSDKGSVEEQVNQEEVYMGPPKGSDDSLAKSYQKEAQEQSEIAYDKLGMQFESSTESLLDAAPTIEELINMAQDWDEET</sequence>
<dbReference type="EMBL" id="JAYKXP010000185">
    <property type="protein sequence ID" value="KAK7020617.1"/>
    <property type="molecule type" value="Genomic_DNA"/>
</dbReference>
<feature type="compositionally biased region" description="Basic and acidic residues" evidence="1">
    <location>
        <begin position="37"/>
        <end position="50"/>
    </location>
</feature>
<name>A0AAW0B5K7_9AGAR</name>
<proteinExistence type="predicted"/>
<dbReference type="Proteomes" id="UP001383192">
    <property type="component" value="Unassembled WGS sequence"/>
</dbReference>
<accession>A0AAW0B5K7</accession>
<protein>
    <submittedName>
        <fullName evidence="2">Uncharacterized protein</fullName>
    </submittedName>
</protein>